<evidence type="ECO:0000259" key="2">
    <source>
        <dbReference type="Pfam" id="PF05360"/>
    </source>
</evidence>
<keyword evidence="1" id="KW-1133">Transmembrane helix</keyword>
<dbReference type="EMBL" id="UARD01000034">
    <property type="protein sequence ID" value="SQA54754.1"/>
    <property type="molecule type" value="Genomic_DNA"/>
</dbReference>
<dbReference type="InterPro" id="IPR008024">
    <property type="entry name" value="YiaAB"/>
</dbReference>
<feature type="domain" description="YiaAB two helix" evidence="2">
    <location>
        <begin position="54"/>
        <end position="105"/>
    </location>
</feature>
<evidence type="ECO:0000256" key="1">
    <source>
        <dbReference type="SAM" id="Phobius"/>
    </source>
</evidence>
<reference evidence="3 4" key="1">
    <citation type="submission" date="2018-06" db="EMBL/GenBank/DDBJ databases">
        <authorList>
            <consortium name="Pathogen Informatics"/>
            <person name="Doyle S."/>
        </authorList>
    </citation>
    <scope>NUCLEOTIDE SEQUENCE [LARGE SCALE GENOMIC DNA]</scope>
    <source>
        <strain evidence="3 4">NCTC10661</strain>
    </source>
</reference>
<evidence type="ECO:0000313" key="3">
    <source>
        <dbReference type="EMBL" id="SQA54754.1"/>
    </source>
</evidence>
<dbReference type="GO" id="GO:0005886">
    <property type="term" value="C:plasma membrane"/>
    <property type="evidence" value="ECO:0007669"/>
    <property type="project" value="TreeGrafter"/>
</dbReference>
<protein>
    <submittedName>
        <fullName evidence="3">YiaAB two helix domain-containing protein</fullName>
    </submittedName>
</protein>
<organism evidence="3 4">
    <name type="scientific">Burkholderia cepacia</name>
    <name type="common">Pseudomonas cepacia</name>
    <dbReference type="NCBI Taxonomy" id="292"/>
    <lineage>
        <taxon>Bacteria</taxon>
        <taxon>Pseudomonadati</taxon>
        <taxon>Pseudomonadota</taxon>
        <taxon>Betaproteobacteria</taxon>
        <taxon>Burkholderiales</taxon>
        <taxon>Burkholderiaceae</taxon>
        <taxon>Burkholderia</taxon>
        <taxon>Burkholderia cepacia complex</taxon>
    </lineage>
</organism>
<dbReference type="AlphaFoldDB" id="A0AAE8T5L2"/>
<dbReference type="PANTHER" id="PTHR37290:SF1">
    <property type="entry name" value="INNER MEMBRANE PROTEIN YIAA"/>
    <property type="match status" value="1"/>
</dbReference>
<comment type="caution">
    <text evidence="3">The sequence shown here is derived from an EMBL/GenBank/DDBJ whole genome shotgun (WGS) entry which is preliminary data.</text>
</comment>
<keyword evidence="1" id="KW-0812">Transmembrane</keyword>
<feature type="transmembrane region" description="Helical" evidence="1">
    <location>
        <begin position="20"/>
        <end position="41"/>
    </location>
</feature>
<evidence type="ECO:0000313" key="4">
    <source>
        <dbReference type="Proteomes" id="UP000250416"/>
    </source>
</evidence>
<proteinExistence type="predicted"/>
<keyword evidence="1" id="KW-0472">Membrane</keyword>
<dbReference type="Pfam" id="PF05360">
    <property type="entry name" value="YiaAB"/>
    <property type="match status" value="1"/>
</dbReference>
<name>A0AAE8T5L2_BURCE</name>
<dbReference type="PANTHER" id="PTHR37290">
    <property type="entry name" value="INNER MEMBRANE PROTEIN YIAA-RELATED"/>
    <property type="match status" value="1"/>
</dbReference>
<accession>A0AAE8T5L2</accession>
<feature type="transmembrane region" description="Helical" evidence="1">
    <location>
        <begin position="53"/>
        <end position="73"/>
    </location>
</feature>
<dbReference type="InterPro" id="IPR038972">
    <property type="entry name" value="YiaA-like"/>
</dbReference>
<gene>
    <name evidence="3" type="primary">yiaA_1</name>
    <name evidence="3" type="ORF">NCTC10661_05452</name>
</gene>
<dbReference type="GO" id="GO:0006974">
    <property type="term" value="P:DNA damage response"/>
    <property type="evidence" value="ECO:0007669"/>
    <property type="project" value="TreeGrafter"/>
</dbReference>
<sequence>MRETQFNENNFEQVERAARGGYYFTVLVFGLYVAISPRRSVCDCAEGIPVTGIYYGLNWITLLLPVALLVVGLFDATPQLSEKGFYAMSFALALFGSVAVQKDMRAMQGAKLRFIDTESAPRAPGGPCRGGEGRARWRPTSYAAALSKQTMPLAAHAQWNITLDQLPVVACAEIATQATRTADFAEIGACSGDYGQLPASNDRVG</sequence>
<dbReference type="Proteomes" id="UP000250416">
    <property type="component" value="Unassembled WGS sequence"/>
</dbReference>